<dbReference type="PANTHER" id="PTHR42748">
    <property type="entry name" value="NITROGEN METABOLITE REPRESSION PROTEIN NMRA FAMILY MEMBER"/>
    <property type="match status" value="1"/>
</dbReference>
<keyword evidence="2" id="KW-0521">NADP</keyword>
<dbReference type="InterPro" id="IPR008030">
    <property type="entry name" value="NmrA-like"/>
</dbReference>
<dbReference type="Pfam" id="PF05368">
    <property type="entry name" value="NmrA"/>
    <property type="match status" value="1"/>
</dbReference>
<evidence type="ECO:0000313" key="5">
    <source>
        <dbReference type="Proteomes" id="UP000381093"/>
    </source>
</evidence>
<proteinExistence type="inferred from homology"/>
<sequence>MTSVPAAILVTSANGNQGKRLLPRLLAAGHHVRACVRSNASAESLKQLGVQEVLVGDLADPAFIRDAVRGVASIYHIGPTLHPAERAIGFDIVDAAREAGVGHFVFSSVLHAITTDLVQHEIKRDIEEHLLSSGLEFTILQPANYMLATRMKPVFEEGVFRLSWALDRFQSMVDLDDVTEVAAMVLAQPALHSAATYELVGPGRFTAYDIGQVLSDVLGRTIRVERIDMAAFVRARFGSGDPVTFAHQARVSESIEKRYSHHDFLGNPNVLSWLLGRAPASFEDFVRKEYSAFKAQQ</sequence>
<evidence type="ECO:0000259" key="3">
    <source>
        <dbReference type="Pfam" id="PF05368"/>
    </source>
</evidence>
<accession>A0A5E7E608</accession>
<dbReference type="AlphaFoldDB" id="A0A5E7E608"/>
<comment type="similarity">
    <text evidence="1">Belongs to the NmrA-type oxidoreductase family.</text>
</comment>
<gene>
    <name evidence="4" type="primary">azoB</name>
    <name evidence="4" type="ORF">PS710_04324</name>
</gene>
<evidence type="ECO:0000256" key="1">
    <source>
        <dbReference type="ARBA" id="ARBA00006328"/>
    </source>
</evidence>
<organism evidence="4 5">
    <name type="scientific">Pseudomonas fluorescens</name>
    <dbReference type="NCBI Taxonomy" id="294"/>
    <lineage>
        <taxon>Bacteria</taxon>
        <taxon>Pseudomonadati</taxon>
        <taxon>Pseudomonadota</taxon>
        <taxon>Gammaproteobacteria</taxon>
        <taxon>Pseudomonadales</taxon>
        <taxon>Pseudomonadaceae</taxon>
        <taxon>Pseudomonas</taxon>
    </lineage>
</organism>
<dbReference type="EC" id="1.7.-.-" evidence="4"/>
<dbReference type="Proteomes" id="UP000381093">
    <property type="component" value="Unassembled WGS sequence"/>
</dbReference>
<protein>
    <submittedName>
        <fullName evidence="4">NAD(P)H azoreductase</fullName>
        <ecNumber evidence="4">1.7.-.-</ecNumber>
    </submittedName>
</protein>
<dbReference type="EMBL" id="CABVHW010000017">
    <property type="protein sequence ID" value="VVO22141.1"/>
    <property type="molecule type" value="Genomic_DNA"/>
</dbReference>
<name>A0A5E7E608_PSEFL</name>
<evidence type="ECO:0000313" key="4">
    <source>
        <dbReference type="EMBL" id="VVO22141.1"/>
    </source>
</evidence>
<reference evidence="4 5" key="1">
    <citation type="submission" date="2019-09" db="EMBL/GenBank/DDBJ databases">
        <authorList>
            <person name="Chandra G."/>
            <person name="Truman W A."/>
        </authorList>
    </citation>
    <scope>NUCLEOTIDE SEQUENCE [LARGE SCALE GENOMIC DNA]</scope>
    <source>
        <strain evidence="4">PS710</strain>
    </source>
</reference>
<dbReference type="Gene3D" id="3.90.25.10">
    <property type="entry name" value="UDP-galactose 4-epimerase, domain 1"/>
    <property type="match status" value="1"/>
</dbReference>
<dbReference type="RefSeq" id="WP_150766290.1">
    <property type="nucleotide sequence ID" value="NZ_CABVHW010000017.1"/>
</dbReference>
<keyword evidence="4" id="KW-0560">Oxidoreductase</keyword>
<dbReference type="PANTHER" id="PTHR42748:SF7">
    <property type="entry name" value="NMRA LIKE REDOX SENSOR 1-RELATED"/>
    <property type="match status" value="1"/>
</dbReference>
<evidence type="ECO:0000256" key="2">
    <source>
        <dbReference type="ARBA" id="ARBA00022857"/>
    </source>
</evidence>
<dbReference type="GO" id="GO:0016491">
    <property type="term" value="F:oxidoreductase activity"/>
    <property type="evidence" value="ECO:0007669"/>
    <property type="project" value="UniProtKB-KW"/>
</dbReference>
<dbReference type="InterPro" id="IPR036291">
    <property type="entry name" value="NAD(P)-bd_dom_sf"/>
</dbReference>
<dbReference type="Gene3D" id="3.40.50.720">
    <property type="entry name" value="NAD(P)-binding Rossmann-like Domain"/>
    <property type="match status" value="1"/>
</dbReference>
<dbReference type="InterPro" id="IPR051164">
    <property type="entry name" value="NmrA-like_oxidored"/>
</dbReference>
<dbReference type="SUPFAM" id="SSF51735">
    <property type="entry name" value="NAD(P)-binding Rossmann-fold domains"/>
    <property type="match status" value="1"/>
</dbReference>
<feature type="domain" description="NmrA-like" evidence="3">
    <location>
        <begin position="7"/>
        <end position="237"/>
    </location>
</feature>